<dbReference type="PROSITE" id="PS50943">
    <property type="entry name" value="HTH_CROC1"/>
    <property type="match status" value="1"/>
</dbReference>
<dbReference type="AlphaFoldDB" id="A0A4V2YS81"/>
<dbReference type="Pfam" id="PF13560">
    <property type="entry name" value="HTH_31"/>
    <property type="match status" value="1"/>
</dbReference>
<comment type="caution">
    <text evidence="2">The sequence shown here is derived from an EMBL/GenBank/DDBJ whole genome shotgun (WGS) entry which is preliminary data.</text>
</comment>
<dbReference type="Proteomes" id="UP000294513">
    <property type="component" value="Unassembled WGS sequence"/>
</dbReference>
<sequence length="405" mass="43769">MHDDLTIGSRLKTLRRWRGMSLEQVGGLSGLSKAFLSDVENGRRTVDRRSHIAALAAALRVSESDLVGRPHLSVDPVQAAPHGAVPALRVAIQTNRIGDAAVDRARPLRALVAETRSLEQVFIGCDYVALGERLPGVIDELHRHIAEPGDEAARREALATLVEALMYVTFRTKDLGYLDLAHEAASRADEAAHLLGDPVTIGKADYLRVQAMPRENAWGRAQVAAERAADVLQSHATGPLGVQVLGMLTLSASMAAAVQHKGEAAGQWMAEARKLAERVPDEPQDNWSSFSATNVNVWDVALAVERGEAGGAVLERAAKVDEKKIGVRRSRHAAFLADVGRGLARDSRHRDDALGWLNRAEQVAPQRTRNSKPVRETVAVLLQQARTAAGGRELRGMAARMGVPH</sequence>
<dbReference type="Gene3D" id="1.10.260.40">
    <property type="entry name" value="lambda repressor-like DNA-binding domains"/>
    <property type="match status" value="1"/>
</dbReference>
<gene>
    <name evidence="2" type="ORF">E1298_38385</name>
</gene>
<evidence type="ECO:0000259" key="1">
    <source>
        <dbReference type="PROSITE" id="PS50943"/>
    </source>
</evidence>
<dbReference type="GO" id="GO:0003677">
    <property type="term" value="F:DNA binding"/>
    <property type="evidence" value="ECO:0007669"/>
    <property type="project" value="InterPro"/>
</dbReference>
<evidence type="ECO:0000313" key="2">
    <source>
        <dbReference type="EMBL" id="TDD68527.1"/>
    </source>
</evidence>
<name>A0A4V2YS81_9ACTN</name>
<proteinExistence type="predicted"/>
<protein>
    <submittedName>
        <fullName evidence="2">XRE family transcriptional regulator</fullName>
    </submittedName>
</protein>
<accession>A0A4V2YS81</accession>
<feature type="domain" description="HTH cro/C1-type" evidence="1">
    <location>
        <begin position="11"/>
        <end position="66"/>
    </location>
</feature>
<dbReference type="InterPro" id="IPR010982">
    <property type="entry name" value="Lambda_DNA-bd_dom_sf"/>
</dbReference>
<dbReference type="EMBL" id="SMKU01000338">
    <property type="protein sequence ID" value="TDD68527.1"/>
    <property type="molecule type" value="Genomic_DNA"/>
</dbReference>
<organism evidence="2 3">
    <name type="scientific">Actinomadura rubrisoli</name>
    <dbReference type="NCBI Taxonomy" id="2530368"/>
    <lineage>
        <taxon>Bacteria</taxon>
        <taxon>Bacillati</taxon>
        <taxon>Actinomycetota</taxon>
        <taxon>Actinomycetes</taxon>
        <taxon>Streptosporangiales</taxon>
        <taxon>Thermomonosporaceae</taxon>
        <taxon>Actinomadura</taxon>
    </lineage>
</organism>
<dbReference type="SMART" id="SM00530">
    <property type="entry name" value="HTH_XRE"/>
    <property type="match status" value="1"/>
</dbReference>
<evidence type="ECO:0000313" key="3">
    <source>
        <dbReference type="Proteomes" id="UP000294513"/>
    </source>
</evidence>
<dbReference type="CDD" id="cd00093">
    <property type="entry name" value="HTH_XRE"/>
    <property type="match status" value="1"/>
</dbReference>
<reference evidence="2 3" key="1">
    <citation type="submission" date="2019-03" db="EMBL/GenBank/DDBJ databases">
        <title>Draft genome sequences of novel Actinobacteria.</title>
        <authorList>
            <person name="Sahin N."/>
            <person name="Ay H."/>
            <person name="Saygin H."/>
        </authorList>
    </citation>
    <scope>NUCLEOTIDE SEQUENCE [LARGE SCALE GENOMIC DNA]</scope>
    <source>
        <strain evidence="2 3">H3C3</strain>
    </source>
</reference>
<dbReference type="SUPFAM" id="SSF47413">
    <property type="entry name" value="lambda repressor-like DNA-binding domains"/>
    <property type="match status" value="1"/>
</dbReference>
<keyword evidence="3" id="KW-1185">Reference proteome</keyword>
<dbReference type="RefSeq" id="WP_131902286.1">
    <property type="nucleotide sequence ID" value="NZ_SMKU01000338.1"/>
</dbReference>
<dbReference type="InterPro" id="IPR001387">
    <property type="entry name" value="Cro/C1-type_HTH"/>
</dbReference>
<dbReference type="OrthoDB" id="4516646at2"/>